<reference evidence="2" key="1">
    <citation type="submission" date="2023-10" db="EMBL/GenBank/DDBJ databases">
        <authorList>
            <person name="Chen Y."/>
            <person name="Shah S."/>
            <person name="Dougan E. K."/>
            <person name="Thang M."/>
            <person name="Chan C."/>
        </authorList>
    </citation>
    <scope>NUCLEOTIDE SEQUENCE [LARGE SCALE GENOMIC DNA]</scope>
</reference>
<feature type="compositionally biased region" description="Basic residues" evidence="1">
    <location>
        <begin position="76"/>
        <end position="87"/>
    </location>
</feature>
<dbReference type="EMBL" id="CAUYUJ010019113">
    <property type="protein sequence ID" value="CAK0888672.1"/>
    <property type="molecule type" value="Genomic_DNA"/>
</dbReference>
<keyword evidence="3" id="KW-1185">Reference proteome</keyword>
<feature type="region of interest" description="Disordered" evidence="1">
    <location>
        <begin position="111"/>
        <end position="174"/>
    </location>
</feature>
<proteinExistence type="predicted"/>
<protein>
    <submittedName>
        <fullName evidence="2">Uncharacterized protein</fullName>
    </submittedName>
</protein>
<gene>
    <name evidence="2" type="ORF">PCOR1329_LOCUS69414</name>
</gene>
<comment type="caution">
    <text evidence="2">The sequence shown here is derived from an EMBL/GenBank/DDBJ whole genome shotgun (WGS) entry which is preliminary data.</text>
</comment>
<evidence type="ECO:0000313" key="3">
    <source>
        <dbReference type="Proteomes" id="UP001189429"/>
    </source>
</evidence>
<evidence type="ECO:0000256" key="1">
    <source>
        <dbReference type="SAM" id="MobiDB-lite"/>
    </source>
</evidence>
<evidence type="ECO:0000313" key="2">
    <source>
        <dbReference type="EMBL" id="CAK0888672.1"/>
    </source>
</evidence>
<dbReference type="Proteomes" id="UP001189429">
    <property type="component" value="Unassembled WGS sequence"/>
</dbReference>
<feature type="compositionally biased region" description="Basic and acidic residues" evidence="1">
    <location>
        <begin position="148"/>
        <end position="157"/>
    </location>
</feature>
<feature type="region of interest" description="Disordered" evidence="1">
    <location>
        <begin position="25"/>
        <end position="95"/>
    </location>
</feature>
<sequence>MMTTIRRLWRLSSLRRLRSTRTLPRPSLAAACSAPSSGKASTRTSWRRSSRPSSSGRWRPSAGRRRCWSSAASCARQHRSARPRWRHRAGDDGGARLPVLCERVRPGHQPHFRGCRPGLPAGADAGGGPRVPGAQGSVPPQRAGAAQAEDRQREGGHPRGPAPARPDAPGPIGTIALAGRRSRELDQCIGGLMLAARGCRVRLARAASERLLECAAGWPSESAVDSVLHRCLLHGFPFAGFMCRPHGLSSFSRLGLSEQALEPPSTRRRLTVSVVVRHWV</sequence>
<name>A0ABN9WPQ2_9DINO</name>
<feature type="compositionally biased region" description="Pro residues" evidence="1">
    <location>
        <begin position="160"/>
        <end position="169"/>
    </location>
</feature>
<feature type="compositionally biased region" description="Low complexity" evidence="1">
    <location>
        <begin position="51"/>
        <end position="61"/>
    </location>
</feature>
<accession>A0ABN9WPQ2</accession>
<feature type="compositionally biased region" description="Low complexity" evidence="1">
    <location>
        <begin position="25"/>
        <end position="44"/>
    </location>
</feature>
<organism evidence="2 3">
    <name type="scientific">Prorocentrum cordatum</name>
    <dbReference type="NCBI Taxonomy" id="2364126"/>
    <lineage>
        <taxon>Eukaryota</taxon>
        <taxon>Sar</taxon>
        <taxon>Alveolata</taxon>
        <taxon>Dinophyceae</taxon>
        <taxon>Prorocentrales</taxon>
        <taxon>Prorocentraceae</taxon>
        <taxon>Prorocentrum</taxon>
    </lineage>
</organism>